<reference evidence="2 3" key="1">
    <citation type="submission" date="2018-10" db="EMBL/GenBank/DDBJ databases">
        <title>Streptococcus hillyeri sp. nov., isolated from equine tracheal sample.</title>
        <authorList>
            <person name="Macfadyen A.C."/>
            <person name="Waller A."/>
            <person name="Paterson G.K."/>
        </authorList>
    </citation>
    <scope>NUCLEOTIDE SEQUENCE [LARGE SCALE GENOMIC DNA]</scope>
    <source>
        <strain evidence="2 3">28462</strain>
    </source>
</reference>
<sequence length="66" mass="7699">MKLVEFVKGFFIGFCVVGVTILLLKDLWSWIVSGELSLDKNIYLMLLGIISYKIATHFEKKYIEKR</sequence>
<keyword evidence="1" id="KW-0812">Transmembrane</keyword>
<dbReference type="RefSeq" id="WP_121834944.1">
    <property type="nucleotide sequence ID" value="NZ_CP163513.1"/>
</dbReference>
<dbReference type="OrthoDB" id="9853741at2"/>
<gene>
    <name evidence="2" type="ORF">EAF07_03715</name>
</gene>
<proteinExistence type="predicted"/>
<feature type="transmembrane region" description="Helical" evidence="1">
    <location>
        <begin position="9"/>
        <end position="30"/>
    </location>
</feature>
<evidence type="ECO:0000256" key="1">
    <source>
        <dbReference type="SAM" id="Phobius"/>
    </source>
</evidence>
<evidence type="ECO:0000313" key="2">
    <source>
        <dbReference type="EMBL" id="RLY04187.1"/>
    </source>
</evidence>
<comment type="caution">
    <text evidence="2">The sequence shown here is derived from an EMBL/GenBank/DDBJ whole genome shotgun (WGS) entry which is preliminary data.</text>
</comment>
<keyword evidence="1" id="KW-0472">Membrane</keyword>
<evidence type="ECO:0000313" key="3">
    <source>
        <dbReference type="Proteomes" id="UP000279194"/>
    </source>
</evidence>
<dbReference type="EMBL" id="RCVM01000004">
    <property type="protein sequence ID" value="RLY04187.1"/>
    <property type="molecule type" value="Genomic_DNA"/>
</dbReference>
<dbReference type="Proteomes" id="UP000279194">
    <property type="component" value="Unassembled WGS sequence"/>
</dbReference>
<organism evidence="2 3">
    <name type="scientific">Streptococcus hillyeri</name>
    <dbReference type="NCBI Taxonomy" id="2282420"/>
    <lineage>
        <taxon>Bacteria</taxon>
        <taxon>Bacillati</taxon>
        <taxon>Bacillota</taxon>
        <taxon>Bacilli</taxon>
        <taxon>Lactobacillales</taxon>
        <taxon>Streptococcaceae</taxon>
        <taxon>Streptococcus</taxon>
    </lineage>
</organism>
<feature type="transmembrane region" description="Helical" evidence="1">
    <location>
        <begin position="42"/>
        <end position="58"/>
    </location>
</feature>
<protein>
    <submittedName>
        <fullName evidence="2">Uncharacterized protein</fullName>
    </submittedName>
</protein>
<name>A0A3L9DWE3_9STRE</name>
<accession>A0A3L9DWE3</accession>
<dbReference type="AlphaFoldDB" id="A0A3L9DWE3"/>
<keyword evidence="1" id="KW-1133">Transmembrane helix</keyword>
<keyword evidence="3" id="KW-1185">Reference proteome</keyword>